<dbReference type="InterPro" id="IPR003594">
    <property type="entry name" value="HATPase_dom"/>
</dbReference>
<organism evidence="10 11">
    <name type="scientific">Diaporthe vaccinii</name>
    <dbReference type="NCBI Taxonomy" id="105482"/>
    <lineage>
        <taxon>Eukaryota</taxon>
        <taxon>Fungi</taxon>
        <taxon>Dikarya</taxon>
        <taxon>Ascomycota</taxon>
        <taxon>Pezizomycotina</taxon>
        <taxon>Sordariomycetes</taxon>
        <taxon>Sordariomycetidae</taxon>
        <taxon>Diaporthales</taxon>
        <taxon>Diaporthaceae</taxon>
        <taxon>Diaporthe</taxon>
        <taxon>Diaporthe eres species complex</taxon>
    </lineage>
</organism>
<dbReference type="PRINTS" id="PR00344">
    <property type="entry name" value="BCTRLSENSOR"/>
</dbReference>
<dbReference type="CDD" id="cd00082">
    <property type="entry name" value="HisKA"/>
    <property type="match status" value="1"/>
</dbReference>
<dbReference type="CDD" id="cd17546">
    <property type="entry name" value="REC_hyHK_CKI1_RcsC-like"/>
    <property type="match status" value="1"/>
</dbReference>
<dbReference type="InterPro" id="IPR029016">
    <property type="entry name" value="GAF-like_dom_sf"/>
</dbReference>
<keyword evidence="4" id="KW-0808">Transferase</keyword>
<feature type="region of interest" description="Disordered" evidence="7">
    <location>
        <begin position="60"/>
        <end position="81"/>
    </location>
</feature>
<comment type="catalytic activity">
    <reaction evidence="1">
        <text>ATP + protein L-histidine = ADP + protein N-phospho-L-histidine.</text>
        <dbReference type="EC" id="2.7.13.3"/>
    </reaction>
</comment>
<dbReference type="Gene3D" id="1.10.287.130">
    <property type="match status" value="1"/>
</dbReference>
<dbReference type="PANTHER" id="PTHR43047:SF72">
    <property type="entry name" value="OSMOSENSING HISTIDINE PROTEIN KINASE SLN1"/>
    <property type="match status" value="1"/>
</dbReference>
<dbReference type="Pfam" id="PF00512">
    <property type="entry name" value="HisKA"/>
    <property type="match status" value="1"/>
</dbReference>
<dbReference type="SMART" id="SM00388">
    <property type="entry name" value="HisKA"/>
    <property type="match status" value="1"/>
</dbReference>
<dbReference type="InterPro" id="IPR011006">
    <property type="entry name" value="CheY-like_superfamily"/>
</dbReference>
<dbReference type="InterPro" id="IPR001789">
    <property type="entry name" value="Sig_transdc_resp-reg_receiver"/>
</dbReference>
<dbReference type="PROSITE" id="PS50110">
    <property type="entry name" value="RESPONSE_REGULATORY"/>
    <property type="match status" value="1"/>
</dbReference>
<dbReference type="InterPro" id="IPR004358">
    <property type="entry name" value="Sig_transdc_His_kin-like_C"/>
</dbReference>
<evidence type="ECO:0000256" key="3">
    <source>
        <dbReference type="ARBA" id="ARBA00022553"/>
    </source>
</evidence>
<evidence type="ECO:0000256" key="4">
    <source>
        <dbReference type="ARBA" id="ARBA00022679"/>
    </source>
</evidence>
<evidence type="ECO:0000256" key="2">
    <source>
        <dbReference type="ARBA" id="ARBA00012438"/>
    </source>
</evidence>
<dbReference type="Gene3D" id="3.40.50.2300">
    <property type="match status" value="1"/>
</dbReference>
<evidence type="ECO:0000313" key="10">
    <source>
        <dbReference type="EMBL" id="KAL2279915.1"/>
    </source>
</evidence>
<feature type="domain" description="Histidine kinase" evidence="8">
    <location>
        <begin position="414"/>
        <end position="649"/>
    </location>
</feature>
<evidence type="ECO:0000256" key="7">
    <source>
        <dbReference type="SAM" id="MobiDB-lite"/>
    </source>
</evidence>
<evidence type="ECO:0000256" key="6">
    <source>
        <dbReference type="PROSITE-ProRule" id="PRU00169"/>
    </source>
</evidence>
<proteinExistence type="predicted"/>
<evidence type="ECO:0000313" key="11">
    <source>
        <dbReference type="Proteomes" id="UP001600888"/>
    </source>
</evidence>
<dbReference type="Pfam" id="PF02518">
    <property type="entry name" value="HATPase_c"/>
    <property type="match status" value="1"/>
</dbReference>
<protein>
    <recommendedName>
        <fullName evidence="2">histidine kinase</fullName>
        <ecNumber evidence="2">2.7.13.3</ecNumber>
    </recommendedName>
</protein>
<evidence type="ECO:0000259" key="8">
    <source>
        <dbReference type="PROSITE" id="PS50109"/>
    </source>
</evidence>
<evidence type="ECO:0000256" key="5">
    <source>
        <dbReference type="ARBA" id="ARBA00022777"/>
    </source>
</evidence>
<dbReference type="Gene3D" id="3.30.450.40">
    <property type="match status" value="1"/>
</dbReference>
<dbReference type="InterPro" id="IPR036890">
    <property type="entry name" value="HATPase_C_sf"/>
</dbReference>
<dbReference type="SUPFAM" id="SSF55874">
    <property type="entry name" value="ATPase domain of HSP90 chaperone/DNA topoisomerase II/histidine kinase"/>
    <property type="match status" value="1"/>
</dbReference>
<dbReference type="InterPro" id="IPR005467">
    <property type="entry name" value="His_kinase_dom"/>
</dbReference>
<feature type="domain" description="Response regulatory" evidence="9">
    <location>
        <begin position="815"/>
        <end position="941"/>
    </location>
</feature>
<dbReference type="Pfam" id="PF00072">
    <property type="entry name" value="Response_reg"/>
    <property type="match status" value="1"/>
</dbReference>
<dbReference type="PANTHER" id="PTHR43047">
    <property type="entry name" value="TWO-COMPONENT HISTIDINE PROTEIN KINASE"/>
    <property type="match status" value="1"/>
</dbReference>
<gene>
    <name evidence="10" type="ORF">FJTKL_13065</name>
</gene>
<keyword evidence="3 6" id="KW-0597">Phosphoprotein</keyword>
<sequence>MTPPETPSRPPSAPRATAFAPYFPRCEANASEPPPLPERPLCILDEQLCREPLLPFDEQLHESNFNPRPDGSPADRPDGFRDPYLMPSLARNERLRLTMFWYYTRGLYEDPEFLQVLQEKLDLVKTFMEWEFALLGLVSEDAFTRLAASGGLPLAVIPRRESTCSHTITQEPKTVFMLPNMASDWRFRGSPPVAQGGLRSYAGVQLRCQTPAGEYVALGSLCVASNSEHAPLSPTQQGALSRFADMLVTEIVSHSRHERRRQRSILARRLAECRLDDLEDAETHVLDLIREVYPSTHVEIYQASDNTIPLPNHHPINAASVQDGLWEDAEYIDELIMTANFTKISTSRTVRAIVHPCQSHPHRKFLIVASSHVQTVFDDVDSWFVEKCATALANTAQEGNLREATRAKDKFLRGITHQLRTPIHGVLASCELLTEELAARNSPASGSDASAIGHLSIINTIRDSAKELMATVNNILRLNRWEETAASRQHFGLQSLAHLEDDIMREMKQVVSQHDLSRIPILFENRLASDGYITIVDPSLLKECVQSLILNALSNDNDGAVIIRIAAPPDNSRLTFDIMDAGCGIAPADQGRIFEAFEKINPHSRGAGLGLTLAAKIAASMDGNVSLVASSQDRGNHGSHFRAEFYKPVFTHSNLNHPPLSASLLHIPREFYIAHAPDQRLELVSHFASFLEYQGFKQASVPKGSFVVIAYTPDTVQFQKLVDLLEPGQRSICLAPARSRMEKRFGDRVGFHSGPFLSAHLQDILKEINRAYQRLDLKDSMVLPEARQGLGIDLRRISELEIATPPTPPPEADPIALLVDDNVVNLRILQMYCEKRNITYSTAINGQEAVEQFRKSLEDGRPINLVLMDLQMPVCDGIEATRQIRDVEGKSEPALPRSRILMITGQDSAQDKARSCDAGADAFYVKPMGVKALDQGIGEHFQGFAIKIAPLKPDIGK</sequence>
<dbReference type="EMBL" id="JBAWTH010000071">
    <property type="protein sequence ID" value="KAL2279915.1"/>
    <property type="molecule type" value="Genomic_DNA"/>
</dbReference>
<keyword evidence="11" id="KW-1185">Reference proteome</keyword>
<reference evidence="10 11" key="1">
    <citation type="submission" date="2024-03" db="EMBL/GenBank/DDBJ databases">
        <title>A high-quality draft genome sequence of Diaporthe vaccinii, a causative agent of upright dieback and viscid rot disease in cranberry plants.</title>
        <authorList>
            <person name="Sarrasin M."/>
            <person name="Lang B.F."/>
            <person name="Burger G."/>
        </authorList>
    </citation>
    <scope>NUCLEOTIDE SEQUENCE [LARGE SCALE GENOMIC DNA]</scope>
    <source>
        <strain evidence="10 11">IS7</strain>
    </source>
</reference>
<dbReference type="Proteomes" id="UP001600888">
    <property type="component" value="Unassembled WGS sequence"/>
</dbReference>
<dbReference type="Gene3D" id="3.30.565.10">
    <property type="entry name" value="Histidine kinase-like ATPase, C-terminal domain"/>
    <property type="match status" value="1"/>
</dbReference>
<evidence type="ECO:0000256" key="1">
    <source>
        <dbReference type="ARBA" id="ARBA00000085"/>
    </source>
</evidence>
<name>A0ABR4EBX9_9PEZI</name>
<dbReference type="SUPFAM" id="SSF55781">
    <property type="entry name" value="GAF domain-like"/>
    <property type="match status" value="1"/>
</dbReference>
<feature type="modified residue" description="4-aspartylphosphate" evidence="6">
    <location>
        <position position="869"/>
    </location>
</feature>
<dbReference type="EC" id="2.7.13.3" evidence="2"/>
<dbReference type="SUPFAM" id="SSF47384">
    <property type="entry name" value="Homodimeric domain of signal transducing histidine kinase"/>
    <property type="match status" value="1"/>
</dbReference>
<dbReference type="InterPro" id="IPR036097">
    <property type="entry name" value="HisK_dim/P_sf"/>
</dbReference>
<dbReference type="SUPFAM" id="SSF52172">
    <property type="entry name" value="CheY-like"/>
    <property type="match status" value="1"/>
</dbReference>
<comment type="caution">
    <text evidence="10">The sequence shown here is derived from an EMBL/GenBank/DDBJ whole genome shotgun (WGS) entry which is preliminary data.</text>
</comment>
<dbReference type="SMART" id="SM00387">
    <property type="entry name" value="HATPase_c"/>
    <property type="match status" value="1"/>
</dbReference>
<evidence type="ECO:0000259" key="9">
    <source>
        <dbReference type="PROSITE" id="PS50110"/>
    </source>
</evidence>
<dbReference type="SMART" id="SM00448">
    <property type="entry name" value="REC"/>
    <property type="match status" value="1"/>
</dbReference>
<keyword evidence="5" id="KW-0418">Kinase</keyword>
<dbReference type="PROSITE" id="PS50109">
    <property type="entry name" value="HIS_KIN"/>
    <property type="match status" value="1"/>
</dbReference>
<dbReference type="InterPro" id="IPR003661">
    <property type="entry name" value="HisK_dim/P_dom"/>
</dbReference>
<accession>A0ABR4EBX9</accession>